<evidence type="ECO:0000256" key="1">
    <source>
        <dbReference type="SAM" id="MobiDB-lite"/>
    </source>
</evidence>
<gene>
    <name evidence="3" type="ORF">HAV00_28530</name>
</gene>
<proteinExistence type="predicted"/>
<feature type="compositionally biased region" description="Gly residues" evidence="1">
    <location>
        <begin position="53"/>
        <end position="62"/>
    </location>
</feature>
<feature type="compositionally biased region" description="Low complexity" evidence="1">
    <location>
        <begin position="1"/>
        <end position="52"/>
    </location>
</feature>
<name>A0A6G9ABW4_9BRAD</name>
<dbReference type="EMBL" id="CP050066">
    <property type="protein sequence ID" value="QIP09941.1"/>
    <property type="molecule type" value="Genomic_DNA"/>
</dbReference>
<evidence type="ECO:0000256" key="2">
    <source>
        <dbReference type="SAM" id="SignalP"/>
    </source>
</evidence>
<feature type="region of interest" description="Disordered" evidence="1">
    <location>
        <begin position="1"/>
        <end position="64"/>
    </location>
</feature>
<dbReference type="RefSeq" id="WP_166469416.1">
    <property type="nucleotide sequence ID" value="NZ_CP050066.2"/>
</dbReference>
<reference evidence="3 4" key="1">
    <citation type="journal article" date="2020" name="Int. J. Syst. Evol. Microbiol.">
        <title>Description and complete genome sequences of Bradyrhizobium symbiodeficiens sp. nov., a non-symbiotic bacterium associated with legumes native to Canada.</title>
        <authorList>
            <person name="Bromfield E.S.P."/>
            <person name="Cloutier S."/>
            <person name="Nguyen H.D.T."/>
        </authorList>
    </citation>
    <scope>NUCLEOTIDE SEQUENCE [LARGE SCALE GENOMIC DNA]</scope>
    <source>
        <strain evidence="3 4">101S1MB</strain>
    </source>
</reference>
<keyword evidence="2" id="KW-0732">Signal</keyword>
<feature type="compositionally biased region" description="Polar residues" evidence="1">
    <location>
        <begin position="109"/>
        <end position="127"/>
    </location>
</feature>
<evidence type="ECO:0000313" key="4">
    <source>
        <dbReference type="Proteomes" id="UP000500895"/>
    </source>
</evidence>
<organism evidence="3 4">
    <name type="scientific">Bradyrhizobium symbiodeficiens</name>
    <dbReference type="NCBI Taxonomy" id="1404367"/>
    <lineage>
        <taxon>Bacteria</taxon>
        <taxon>Pseudomonadati</taxon>
        <taxon>Pseudomonadota</taxon>
        <taxon>Alphaproteobacteria</taxon>
        <taxon>Hyphomicrobiales</taxon>
        <taxon>Nitrobacteraceae</taxon>
        <taxon>Bradyrhizobium</taxon>
    </lineage>
</organism>
<protein>
    <submittedName>
        <fullName evidence="3">Uncharacterized protein</fullName>
    </submittedName>
</protein>
<feature type="chain" id="PRO_5026062317" evidence="2">
    <location>
        <begin position="20"/>
        <end position="127"/>
    </location>
</feature>
<feature type="signal peptide" evidence="2">
    <location>
        <begin position="1"/>
        <end position="19"/>
    </location>
</feature>
<dbReference type="AlphaFoldDB" id="A0A6G9ABW4"/>
<dbReference type="Proteomes" id="UP000500895">
    <property type="component" value="Chromosome"/>
</dbReference>
<feature type="region of interest" description="Disordered" evidence="1">
    <location>
        <begin position="83"/>
        <end position="127"/>
    </location>
</feature>
<sequence length="127" mass="11642">MSISAIASASATVTSSPSAATTPASTASTTSAASAASAASSTSETSSSQSAGGSAGSGGGGSAKTIVSEVSITLDGVTTTTITYSDGTTEVQTSASAQDGQGSQSGQTYNAQGGLQGSGQTASSAGL</sequence>
<feature type="compositionally biased region" description="Low complexity" evidence="1">
    <location>
        <begin position="83"/>
        <end position="108"/>
    </location>
</feature>
<accession>A0A6G9ABW4</accession>
<evidence type="ECO:0000313" key="3">
    <source>
        <dbReference type="EMBL" id="QIP09941.1"/>
    </source>
</evidence>